<comment type="caution">
    <text evidence="4">The sequence shown here is derived from an EMBL/GenBank/DDBJ whole genome shotgun (WGS) entry which is preliminary data.</text>
</comment>
<dbReference type="GO" id="GO:0016747">
    <property type="term" value="F:acyltransferase activity, transferring groups other than amino-acyl groups"/>
    <property type="evidence" value="ECO:0007669"/>
    <property type="project" value="InterPro"/>
</dbReference>
<evidence type="ECO:0000313" key="5">
    <source>
        <dbReference type="Proteomes" id="UP000176005"/>
    </source>
</evidence>
<keyword evidence="1 4" id="KW-0808">Transferase</keyword>
<dbReference type="EMBL" id="LJGW01000115">
    <property type="protein sequence ID" value="OEV12771.1"/>
    <property type="molecule type" value="Genomic_DNA"/>
</dbReference>
<keyword evidence="2" id="KW-0012">Acyltransferase</keyword>
<reference evidence="4 5" key="1">
    <citation type="journal article" date="2016" name="Front. Microbiol.">
        <title>Comparative Genomics Analysis of Streptomyces Species Reveals Their Adaptation to the Marine Environment and Their Diversity at the Genomic Level.</title>
        <authorList>
            <person name="Tian X."/>
            <person name="Zhang Z."/>
            <person name="Yang T."/>
            <person name="Chen M."/>
            <person name="Li J."/>
            <person name="Chen F."/>
            <person name="Yang J."/>
            <person name="Li W."/>
            <person name="Zhang B."/>
            <person name="Zhang Z."/>
            <person name="Wu J."/>
            <person name="Zhang C."/>
            <person name="Long L."/>
            <person name="Xiao J."/>
        </authorList>
    </citation>
    <scope>NUCLEOTIDE SEQUENCE [LARGE SCALE GENOMIC DNA]</scope>
    <source>
        <strain evidence="4 5">SCSIO 10429</strain>
    </source>
</reference>
<dbReference type="InterPro" id="IPR000182">
    <property type="entry name" value="GNAT_dom"/>
</dbReference>
<keyword evidence="5" id="KW-1185">Reference proteome</keyword>
<dbReference type="AlphaFoldDB" id="A0A1E7L9J7"/>
<dbReference type="SUPFAM" id="SSF55729">
    <property type="entry name" value="Acyl-CoA N-acyltransferases (Nat)"/>
    <property type="match status" value="1"/>
</dbReference>
<organism evidence="4 5">
    <name type="scientific">Streptomyces nanshensis</name>
    <dbReference type="NCBI Taxonomy" id="518642"/>
    <lineage>
        <taxon>Bacteria</taxon>
        <taxon>Bacillati</taxon>
        <taxon>Actinomycetota</taxon>
        <taxon>Actinomycetes</taxon>
        <taxon>Kitasatosporales</taxon>
        <taxon>Streptomycetaceae</taxon>
        <taxon>Streptomyces</taxon>
    </lineage>
</organism>
<sequence length="174" mass="19073">MRISECREEDVALLDKHMPSPGAAYDHASRFARHREGASTLLIAWRDELPVGSCEVVWTGCQAPEVRAVHPDCSEINGLGLWPETLRSQCVGTALIQAAEELALKRGLVKLGVGVEKNNPRTADLYERLGFRPSTPYLDCGSYEDSAGRTHRVADACTFMVKTLAPPQKDVAQP</sequence>
<evidence type="ECO:0000313" key="4">
    <source>
        <dbReference type="EMBL" id="OEV12771.1"/>
    </source>
</evidence>
<dbReference type="PATRIC" id="fig|518642.10.peg.1148"/>
<dbReference type="PANTHER" id="PTHR43877">
    <property type="entry name" value="AMINOALKYLPHOSPHONATE N-ACETYLTRANSFERASE-RELATED-RELATED"/>
    <property type="match status" value="1"/>
</dbReference>
<dbReference type="InterPro" id="IPR016181">
    <property type="entry name" value="Acyl_CoA_acyltransferase"/>
</dbReference>
<evidence type="ECO:0000256" key="1">
    <source>
        <dbReference type="ARBA" id="ARBA00022679"/>
    </source>
</evidence>
<dbReference type="RefSeq" id="WP_070015860.1">
    <property type="nucleotide sequence ID" value="NZ_LJGW01000115.1"/>
</dbReference>
<proteinExistence type="predicted"/>
<evidence type="ECO:0000259" key="3">
    <source>
        <dbReference type="PROSITE" id="PS51186"/>
    </source>
</evidence>
<name>A0A1E7L9J7_9ACTN</name>
<feature type="domain" description="N-acetyltransferase" evidence="3">
    <location>
        <begin position="1"/>
        <end position="165"/>
    </location>
</feature>
<evidence type="ECO:0000256" key="2">
    <source>
        <dbReference type="ARBA" id="ARBA00023315"/>
    </source>
</evidence>
<dbReference type="InterPro" id="IPR050832">
    <property type="entry name" value="Bact_Acetyltransf"/>
</dbReference>
<dbReference type="CDD" id="cd04301">
    <property type="entry name" value="NAT_SF"/>
    <property type="match status" value="1"/>
</dbReference>
<dbReference type="Proteomes" id="UP000176005">
    <property type="component" value="Unassembled WGS sequence"/>
</dbReference>
<accession>A0A1E7L9J7</accession>
<dbReference type="PROSITE" id="PS51186">
    <property type="entry name" value="GNAT"/>
    <property type="match status" value="1"/>
</dbReference>
<dbReference type="Gene3D" id="3.40.630.30">
    <property type="match status" value="1"/>
</dbReference>
<dbReference type="Pfam" id="PF00583">
    <property type="entry name" value="Acetyltransf_1"/>
    <property type="match status" value="1"/>
</dbReference>
<protein>
    <submittedName>
        <fullName evidence="4">Acetyltransferase</fullName>
    </submittedName>
</protein>
<gene>
    <name evidence="4" type="ORF">AN218_06855</name>
</gene>